<dbReference type="EMBL" id="BAAAUG010000222">
    <property type="protein sequence ID" value="GAA3152027.1"/>
    <property type="molecule type" value="Genomic_DNA"/>
</dbReference>
<gene>
    <name evidence="1" type="ORF">GCM10010449_82770</name>
</gene>
<accession>A0ABP6NNC7</accession>
<comment type="caution">
    <text evidence="1">The sequence shown here is derived from an EMBL/GenBank/DDBJ whole genome shotgun (WGS) entry which is preliminary data.</text>
</comment>
<sequence length="57" mass="6157">MFQALAGLARGEALGAGFDRGSVGVERHGVTFFQEAFNSGRSVYAPTVTTHRHWYAA</sequence>
<proteinExistence type="predicted"/>
<organism evidence="1 2">
    <name type="scientific">Streptomyces rectiviolaceus</name>
    <dbReference type="NCBI Taxonomy" id="332591"/>
    <lineage>
        <taxon>Bacteria</taxon>
        <taxon>Bacillati</taxon>
        <taxon>Actinomycetota</taxon>
        <taxon>Actinomycetes</taxon>
        <taxon>Kitasatosporales</taxon>
        <taxon>Streptomycetaceae</taxon>
        <taxon>Streptomyces</taxon>
    </lineage>
</organism>
<reference evidence="2" key="1">
    <citation type="journal article" date="2019" name="Int. J. Syst. Evol. Microbiol.">
        <title>The Global Catalogue of Microorganisms (GCM) 10K type strain sequencing project: providing services to taxonomists for standard genome sequencing and annotation.</title>
        <authorList>
            <consortium name="The Broad Institute Genomics Platform"/>
            <consortium name="The Broad Institute Genome Sequencing Center for Infectious Disease"/>
            <person name="Wu L."/>
            <person name="Ma J."/>
        </authorList>
    </citation>
    <scope>NUCLEOTIDE SEQUENCE [LARGE SCALE GENOMIC DNA]</scope>
    <source>
        <strain evidence="2">JCM 9092</strain>
    </source>
</reference>
<dbReference type="Proteomes" id="UP001501637">
    <property type="component" value="Unassembled WGS sequence"/>
</dbReference>
<name>A0ABP6NNC7_9ACTN</name>
<evidence type="ECO:0000313" key="2">
    <source>
        <dbReference type="Proteomes" id="UP001501637"/>
    </source>
</evidence>
<keyword evidence="2" id="KW-1185">Reference proteome</keyword>
<evidence type="ECO:0000313" key="1">
    <source>
        <dbReference type="EMBL" id="GAA3152027.1"/>
    </source>
</evidence>
<protein>
    <submittedName>
        <fullName evidence="1">Uncharacterized protein</fullName>
    </submittedName>
</protein>